<reference evidence="3" key="3">
    <citation type="submission" date="2025-08" db="UniProtKB">
        <authorList>
            <consortium name="RefSeq"/>
        </authorList>
    </citation>
    <scope>IDENTIFICATION</scope>
    <source>
        <strain evidence="3">NI907</strain>
    </source>
</reference>
<dbReference type="AlphaFoldDB" id="A0A6P8B9I5"/>
<sequence length="325" mass="37462">MKFAAHTNQITLTRNYLSSITHVDGQGSFLKMPLRSDQTEDFRSITVKKNPDLFLSLPAKAQDKLKQRPDYIVISEQLKDLVSKTDAQSRKDKSRLISRRRKLEKAELDKARSSQSRVHPKDREELERHHVDQDRSRFGRLRHMMLERRRLSNALFQVADLRSEIGISAIKDLYSLLKNDCQIAYQPSLRPINGKCPRKEYNVEIDSYPSPKAGCRLKTEKDPFIRDYAAPNPHQPKRRRIREISTDVIKENPFKTQSETICTTPSTLNILSTNYDSFNASTPVPPISEDNSHYAGTRQTTIIHRTSILLQTLRSANLSRFSDSL</sequence>
<reference evidence="3" key="1">
    <citation type="journal article" date="2019" name="Mol. Biol. Evol.">
        <title>Blast fungal genomes show frequent chromosomal changes, gene gains and losses, and effector gene turnover.</title>
        <authorList>
            <person name="Gomez Luciano L.B."/>
            <person name="Jason Tsai I."/>
            <person name="Chuma I."/>
            <person name="Tosa Y."/>
            <person name="Chen Y.H."/>
            <person name="Li J.Y."/>
            <person name="Li M.Y."/>
            <person name="Jade Lu M.Y."/>
            <person name="Nakayashiki H."/>
            <person name="Li W.H."/>
        </authorList>
    </citation>
    <scope>NUCLEOTIDE SEQUENCE</scope>
    <source>
        <strain evidence="3">NI907</strain>
    </source>
</reference>
<dbReference type="PANTHER" id="PTHR37535">
    <property type="entry name" value="FLUG DOMAIN PROTEIN"/>
    <property type="match status" value="1"/>
</dbReference>
<accession>A0A6P8B9I5</accession>
<proteinExistence type="predicted"/>
<evidence type="ECO:0000313" key="3">
    <source>
        <dbReference type="RefSeq" id="XP_030983846.1"/>
    </source>
</evidence>
<protein>
    <recommendedName>
        <fullName evidence="4">Something about silencing protein 4 domain-containing protein</fullName>
    </recommendedName>
</protein>
<dbReference type="Proteomes" id="UP000515153">
    <property type="component" value="Unplaced"/>
</dbReference>
<evidence type="ECO:0000256" key="1">
    <source>
        <dbReference type="SAM" id="MobiDB-lite"/>
    </source>
</evidence>
<name>A0A6P8B9I5_PYRGI</name>
<organism evidence="2 3">
    <name type="scientific">Pyricularia grisea</name>
    <name type="common">Crabgrass-specific blast fungus</name>
    <name type="synonym">Magnaporthe grisea</name>
    <dbReference type="NCBI Taxonomy" id="148305"/>
    <lineage>
        <taxon>Eukaryota</taxon>
        <taxon>Fungi</taxon>
        <taxon>Dikarya</taxon>
        <taxon>Ascomycota</taxon>
        <taxon>Pezizomycotina</taxon>
        <taxon>Sordariomycetes</taxon>
        <taxon>Sordariomycetidae</taxon>
        <taxon>Magnaporthales</taxon>
        <taxon>Pyriculariaceae</taxon>
        <taxon>Pyricularia</taxon>
    </lineage>
</organism>
<dbReference type="GeneID" id="41957731"/>
<dbReference type="KEGG" id="pgri:PgNI_02763"/>
<feature type="region of interest" description="Disordered" evidence="1">
    <location>
        <begin position="104"/>
        <end position="131"/>
    </location>
</feature>
<keyword evidence="2" id="KW-1185">Reference proteome</keyword>
<dbReference type="PANTHER" id="PTHR37535:SF3">
    <property type="entry name" value="FLUG DOMAIN-CONTAINING PROTEIN"/>
    <property type="match status" value="1"/>
</dbReference>
<evidence type="ECO:0008006" key="4">
    <source>
        <dbReference type="Google" id="ProtNLM"/>
    </source>
</evidence>
<evidence type="ECO:0000313" key="2">
    <source>
        <dbReference type="Proteomes" id="UP000515153"/>
    </source>
</evidence>
<dbReference type="RefSeq" id="XP_030983846.1">
    <property type="nucleotide sequence ID" value="XM_031122820.1"/>
</dbReference>
<gene>
    <name evidence="3" type="ORF">PgNI_02763</name>
</gene>
<reference evidence="3" key="2">
    <citation type="submission" date="2019-10" db="EMBL/GenBank/DDBJ databases">
        <authorList>
            <consortium name="NCBI Genome Project"/>
        </authorList>
    </citation>
    <scope>NUCLEOTIDE SEQUENCE</scope>
    <source>
        <strain evidence="3">NI907</strain>
    </source>
</reference>
<feature type="compositionally biased region" description="Basic and acidic residues" evidence="1">
    <location>
        <begin position="119"/>
        <end position="131"/>
    </location>
</feature>